<dbReference type="PROSITE" id="PS50110">
    <property type="entry name" value="RESPONSE_REGULATORY"/>
    <property type="match status" value="1"/>
</dbReference>
<protein>
    <submittedName>
        <fullName evidence="5">DNA-binding response regulator</fullName>
    </submittedName>
</protein>
<dbReference type="InterPro" id="IPR016032">
    <property type="entry name" value="Sig_transdc_resp-reg_C-effctor"/>
</dbReference>
<dbReference type="Gene3D" id="3.40.50.2300">
    <property type="match status" value="1"/>
</dbReference>
<dbReference type="AlphaFoldDB" id="A0A402D0W5"/>
<comment type="caution">
    <text evidence="4">Lacks conserved residue(s) required for the propagation of feature annotation.</text>
</comment>
<organism evidence="5 6">
    <name type="scientific">Capsulimonas corticalis</name>
    <dbReference type="NCBI Taxonomy" id="2219043"/>
    <lineage>
        <taxon>Bacteria</taxon>
        <taxon>Bacillati</taxon>
        <taxon>Armatimonadota</taxon>
        <taxon>Armatimonadia</taxon>
        <taxon>Capsulimonadales</taxon>
        <taxon>Capsulimonadaceae</taxon>
        <taxon>Capsulimonas</taxon>
    </lineage>
</organism>
<dbReference type="EMBL" id="AP025739">
    <property type="protein sequence ID" value="BDI33527.1"/>
    <property type="molecule type" value="Genomic_DNA"/>
</dbReference>
<evidence type="ECO:0000313" key="6">
    <source>
        <dbReference type="Proteomes" id="UP000287394"/>
    </source>
</evidence>
<dbReference type="KEGG" id="ccot:CCAX7_55780"/>
<dbReference type="SMART" id="SM00421">
    <property type="entry name" value="HTH_LUXR"/>
    <property type="match status" value="1"/>
</dbReference>
<accession>A0A402D0W5</accession>
<dbReference type="CDD" id="cd06170">
    <property type="entry name" value="LuxR_C_like"/>
    <property type="match status" value="1"/>
</dbReference>
<keyword evidence="6" id="KW-1185">Reference proteome</keyword>
<dbReference type="OrthoDB" id="9780593at2"/>
<evidence type="ECO:0000256" key="2">
    <source>
        <dbReference type="ARBA" id="ARBA00023125"/>
    </source>
</evidence>
<evidence type="ECO:0000313" key="5">
    <source>
        <dbReference type="EMBL" id="BDI33527.1"/>
    </source>
</evidence>
<evidence type="ECO:0000256" key="4">
    <source>
        <dbReference type="PROSITE-ProRule" id="PRU00169"/>
    </source>
</evidence>
<dbReference type="PANTHER" id="PTHR44688">
    <property type="entry name" value="DNA-BINDING TRANSCRIPTIONAL ACTIVATOR DEVR_DOSR"/>
    <property type="match status" value="1"/>
</dbReference>
<keyword evidence="1" id="KW-0805">Transcription regulation</keyword>
<proteinExistence type="predicted"/>
<dbReference type="SUPFAM" id="SSF46894">
    <property type="entry name" value="C-terminal effector domain of the bipartite response regulators"/>
    <property type="match status" value="1"/>
</dbReference>
<evidence type="ECO:0000256" key="1">
    <source>
        <dbReference type="ARBA" id="ARBA00023015"/>
    </source>
</evidence>
<dbReference type="Proteomes" id="UP000287394">
    <property type="component" value="Chromosome"/>
</dbReference>
<dbReference type="Pfam" id="PF00196">
    <property type="entry name" value="GerE"/>
    <property type="match status" value="1"/>
</dbReference>
<dbReference type="GO" id="GO:0006355">
    <property type="term" value="P:regulation of DNA-templated transcription"/>
    <property type="evidence" value="ECO:0007669"/>
    <property type="project" value="InterPro"/>
</dbReference>
<dbReference type="PRINTS" id="PR00038">
    <property type="entry name" value="HTHLUXR"/>
</dbReference>
<dbReference type="SUPFAM" id="SSF52172">
    <property type="entry name" value="CheY-like"/>
    <property type="match status" value="1"/>
</dbReference>
<dbReference type="InterPro" id="IPR001789">
    <property type="entry name" value="Sig_transdc_resp-reg_receiver"/>
</dbReference>
<dbReference type="InterPro" id="IPR000792">
    <property type="entry name" value="Tscrpt_reg_LuxR_C"/>
</dbReference>
<evidence type="ECO:0000256" key="3">
    <source>
        <dbReference type="ARBA" id="ARBA00023163"/>
    </source>
</evidence>
<dbReference type="PROSITE" id="PS50043">
    <property type="entry name" value="HTH_LUXR_2"/>
    <property type="match status" value="1"/>
</dbReference>
<sequence>MPTRIILAARRRLIRDGLRSLLDGVPDFDLLDDVGTLTDLHDNPVLRKADVVILEMTILGSACFQGLQRLIARSRSFRVVLICAHANAPLAEQALRSGASAFVSMDDGFAELENAIRAVADGETYVTSELTPAPPSLTEGVTGGGAHAEESLTPREYEVIRMAAEGVTSKQIAERLAISERTAETHRARAMQKLGLMSAVGLVRYALSRGMVFFE</sequence>
<keyword evidence="2 5" id="KW-0238">DNA-binding</keyword>
<name>A0A402D0W5_9BACT</name>
<dbReference type="GO" id="GO:0003677">
    <property type="term" value="F:DNA binding"/>
    <property type="evidence" value="ECO:0007669"/>
    <property type="project" value="UniProtKB-KW"/>
</dbReference>
<gene>
    <name evidence="5" type="ORF">CCAX7_55780</name>
</gene>
<keyword evidence="3" id="KW-0804">Transcription</keyword>
<dbReference type="RefSeq" id="WP_119323142.1">
    <property type="nucleotide sequence ID" value="NZ_AP025739.1"/>
</dbReference>
<dbReference type="InterPro" id="IPR011006">
    <property type="entry name" value="CheY-like_superfamily"/>
</dbReference>
<dbReference type="PANTHER" id="PTHR44688:SF16">
    <property type="entry name" value="DNA-BINDING TRANSCRIPTIONAL ACTIVATOR DEVR_DOSR"/>
    <property type="match status" value="1"/>
</dbReference>
<reference evidence="5 6" key="1">
    <citation type="journal article" date="2019" name="Int. J. Syst. Evol. Microbiol.">
        <title>Capsulimonas corticalis gen. nov., sp. nov., an aerobic capsulated bacterium, of a novel bacterial order, Capsulimonadales ord. nov., of the class Armatimonadia of the phylum Armatimonadetes.</title>
        <authorList>
            <person name="Li J."/>
            <person name="Kudo C."/>
            <person name="Tonouchi A."/>
        </authorList>
    </citation>
    <scope>NUCLEOTIDE SEQUENCE [LARGE SCALE GENOMIC DNA]</scope>
    <source>
        <strain evidence="5 6">AX-7</strain>
    </source>
</reference>
<dbReference type="GO" id="GO:0000160">
    <property type="term" value="P:phosphorelay signal transduction system"/>
    <property type="evidence" value="ECO:0007669"/>
    <property type="project" value="InterPro"/>
</dbReference>